<dbReference type="Proteomes" id="UP000284841">
    <property type="component" value="Unassembled WGS sequence"/>
</dbReference>
<dbReference type="OrthoDB" id="1778819at2"/>
<evidence type="ECO:0000313" key="3">
    <source>
        <dbReference type="Proteomes" id="UP000284841"/>
    </source>
</evidence>
<accession>A0A415E375</accession>
<gene>
    <name evidence="2" type="ORF">DW099_06750</name>
</gene>
<reference evidence="2 3" key="1">
    <citation type="submission" date="2018-08" db="EMBL/GenBank/DDBJ databases">
        <title>A genome reference for cultivated species of the human gut microbiota.</title>
        <authorList>
            <person name="Zou Y."/>
            <person name="Xue W."/>
            <person name="Luo G."/>
        </authorList>
    </citation>
    <scope>NUCLEOTIDE SEQUENCE [LARGE SCALE GENOMIC DNA]</scope>
    <source>
        <strain evidence="2 3">AM07-24</strain>
    </source>
</reference>
<feature type="chain" id="PRO_5038622734" description="Fibronectin type-III domain-containing protein" evidence="1">
    <location>
        <begin position="19"/>
        <end position="271"/>
    </location>
</feature>
<evidence type="ECO:0008006" key="4">
    <source>
        <dbReference type="Google" id="ProtNLM"/>
    </source>
</evidence>
<evidence type="ECO:0000256" key="1">
    <source>
        <dbReference type="SAM" id="SignalP"/>
    </source>
</evidence>
<dbReference type="Gene3D" id="2.60.40.10">
    <property type="entry name" value="Immunoglobulins"/>
    <property type="match status" value="1"/>
</dbReference>
<feature type="signal peptide" evidence="1">
    <location>
        <begin position="1"/>
        <end position="18"/>
    </location>
</feature>
<dbReference type="AlphaFoldDB" id="A0A415E375"/>
<proteinExistence type="predicted"/>
<organism evidence="2 3">
    <name type="scientific">Emergencia timonensis</name>
    <dbReference type="NCBI Taxonomy" id="1776384"/>
    <lineage>
        <taxon>Bacteria</taxon>
        <taxon>Bacillati</taxon>
        <taxon>Bacillota</taxon>
        <taxon>Clostridia</taxon>
        <taxon>Peptostreptococcales</taxon>
        <taxon>Anaerovoracaceae</taxon>
        <taxon>Emergencia</taxon>
    </lineage>
</organism>
<dbReference type="EMBL" id="QRMS01000002">
    <property type="protein sequence ID" value="RHJ88113.1"/>
    <property type="molecule type" value="Genomic_DNA"/>
</dbReference>
<dbReference type="STRING" id="1776384.GCA_900086585_03679"/>
<sequence>MKKRLFISLMVVVLTVIALPFNTEEVQANSESANFTGSACTSDDNAAATIDYVKSEYKHMSRYNGPGQCWGYAEKVREMLASSSSTKYYTGLKNTASNFKKKCLGIKAGSHIRFSHGSSFNGWSGHSVALLKVSKDQVIWADNNYYRSNIVSYYKGSMNDFMKCYGQYGYINMVSETTKFKTYTTPKLSVTANHSAGKIKLTWLASTGAERYEVYRSYSKKGDYTKIAESAFTNYVDDSVKRGVKVYYKVKAVKNNQSKYGNVESISLKDK</sequence>
<dbReference type="RefSeq" id="WP_118334665.1">
    <property type="nucleotide sequence ID" value="NZ_AP025567.1"/>
</dbReference>
<comment type="caution">
    <text evidence="2">The sequence shown here is derived from an EMBL/GenBank/DDBJ whole genome shotgun (WGS) entry which is preliminary data.</text>
</comment>
<protein>
    <recommendedName>
        <fullName evidence="4">Fibronectin type-III domain-containing protein</fullName>
    </recommendedName>
</protein>
<name>A0A415E375_9FIRM</name>
<keyword evidence="3" id="KW-1185">Reference proteome</keyword>
<dbReference type="InterPro" id="IPR013783">
    <property type="entry name" value="Ig-like_fold"/>
</dbReference>
<keyword evidence="1" id="KW-0732">Signal</keyword>
<evidence type="ECO:0000313" key="2">
    <source>
        <dbReference type="EMBL" id="RHJ88113.1"/>
    </source>
</evidence>